<dbReference type="SUPFAM" id="SSF48452">
    <property type="entry name" value="TPR-like"/>
    <property type="match status" value="1"/>
</dbReference>
<feature type="chain" id="PRO_5026350916" evidence="6">
    <location>
        <begin position="23"/>
        <end position="560"/>
    </location>
</feature>
<evidence type="ECO:0000256" key="3">
    <source>
        <dbReference type="ARBA" id="ARBA00022729"/>
    </source>
</evidence>
<feature type="signal peptide" evidence="6">
    <location>
        <begin position="1"/>
        <end position="22"/>
    </location>
</feature>
<dbReference type="AlphaFoldDB" id="A0A6G1Z8J6"/>
<evidence type="ECO:0000259" key="7">
    <source>
        <dbReference type="Pfam" id="PF07980"/>
    </source>
</evidence>
<dbReference type="EMBL" id="WKLP01000001">
    <property type="protein sequence ID" value="MRY10125.1"/>
    <property type="molecule type" value="Genomic_DNA"/>
</dbReference>
<comment type="caution">
    <text evidence="9">The sequence shown here is derived from an EMBL/GenBank/DDBJ whole genome shotgun (WGS) entry which is preliminary data.</text>
</comment>
<keyword evidence="4" id="KW-0472">Membrane</keyword>
<dbReference type="Pfam" id="PF07980">
    <property type="entry name" value="SusD_RagB"/>
    <property type="match status" value="1"/>
</dbReference>
<organism evidence="9">
    <name type="scientific">Parabacteroides goldsteinii</name>
    <dbReference type="NCBI Taxonomy" id="328812"/>
    <lineage>
        <taxon>Bacteria</taxon>
        <taxon>Pseudomonadati</taxon>
        <taxon>Bacteroidota</taxon>
        <taxon>Bacteroidia</taxon>
        <taxon>Bacteroidales</taxon>
        <taxon>Tannerellaceae</taxon>
        <taxon>Parabacteroides</taxon>
    </lineage>
</organism>
<evidence type="ECO:0000256" key="1">
    <source>
        <dbReference type="ARBA" id="ARBA00004442"/>
    </source>
</evidence>
<dbReference type="Gene3D" id="1.25.40.390">
    <property type="match status" value="1"/>
</dbReference>
<protein>
    <submittedName>
        <fullName evidence="9">RagB/SusD family nutrient uptake outer membrane protein</fullName>
    </submittedName>
</protein>
<sequence>MKLNNVLNKKMLAVLASSFLLCGCEDFLTNDHPTGITDEDFWKTQDECNSALGACSVWPGGSYYYDPPYMALMHMEGMTDNMHWAGNFKGEIAQIGNGTATATTGGYMSDFWSDFYKRIRRCNRFLEHVNSAYFIDEKERERMIAEAKTWRAWHHMRLLMYYGYHDGIPIVDKSLNGTEIYKGRNSVDEVLDFINKDLDEVIAITDKDVFPWVFDDSRRSRMCRSYALMLKIDANLQFKRYDVAKEACKKFFTLNEEAKSGGMGYELYYDPDMSKDDVGRHYSGMFTYVGHKNKEFIIYKGSGASEAWFRNAPQSLSGQGAAGVLKSLVDEYETAEGVALKDLPADERTKFEHDPLCKPRDPRLYATVIVPNDNTSISGFEYKPFEDGGANNVGTVGAVKTGYILKKFLDEEDRSHPSGGSLIYPYYRYAEVLLDYVECLVETGEWQNADVEKYINMIRNRAGMPNMNKAVYNTQEKVRELYRRERRVEFTFEGKRYWDIRRWGIGNETMNGPALGAYNPKTNNYVRLENRTCTFPKYDAWPLPQDELNSNPNIEQTSGW</sequence>
<feature type="domain" description="SusD-like N-terminal" evidence="8">
    <location>
        <begin position="102"/>
        <end position="203"/>
    </location>
</feature>
<reference evidence="9" key="1">
    <citation type="journal article" date="2019" name="Nat. Med.">
        <title>A library of human gut bacterial isolates paired with longitudinal multiomics data enables mechanistic microbiome research.</title>
        <authorList>
            <person name="Poyet M."/>
            <person name="Groussin M."/>
            <person name="Gibbons S.M."/>
            <person name="Avila-Pacheco J."/>
            <person name="Jiang X."/>
            <person name="Kearney S.M."/>
            <person name="Perrotta A.R."/>
            <person name="Berdy B."/>
            <person name="Zhao S."/>
            <person name="Lieberman T.D."/>
            <person name="Swanson P.K."/>
            <person name="Smith M."/>
            <person name="Roesemann S."/>
            <person name="Alexander J.E."/>
            <person name="Rich S.A."/>
            <person name="Livny J."/>
            <person name="Vlamakis H."/>
            <person name="Clish C."/>
            <person name="Bullock K."/>
            <person name="Deik A."/>
            <person name="Scott J."/>
            <person name="Pierce K.A."/>
            <person name="Xavier R.J."/>
            <person name="Alm E.J."/>
        </authorList>
    </citation>
    <scope>NUCLEOTIDE SEQUENCE</scope>
    <source>
        <strain evidence="9">BIOML-A4</strain>
    </source>
</reference>
<proteinExistence type="inferred from homology"/>
<gene>
    <name evidence="9" type="ORF">GKE01_01425</name>
</gene>
<dbReference type="GeneID" id="69983763"/>
<keyword evidence="3 6" id="KW-0732">Signal</keyword>
<comment type="similarity">
    <text evidence="2">Belongs to the SusD family.</text>
</comment>
<dbReference type="RefSeq" id="WP_009859758.1">
    <property type="nucleotide sequence ID" value="NZ_CAJSYT010000028.1"/>
</dbReference>
<dbReference type="InterPro" id="IPR011990">
    <property type="entry name" value="TPR-like_helical_dom_sf"/>
</dbReference>
<comment type="subcellular location">
    <subcellularLocation>
        <location evidence="1">Cell outer membrane</location>
    </subcellularLocation>
</comment>
<dbReference type="GO" id="GO:0009279">
    <property type="term" value="C:cell outer membrane"/>
    <property type="evidence" value="ECO:0007669"/>
    <property type="project" value="UniProtKB-SubCell"/>
</dbReference>
<dbReference type="Pfam" id="PF14322">
    <property type="entry name" value="SusD-like_3"/>
    <property type="match status" value="1"/>
</dbReference>
<evidence type="ECO:0000313" key="9">
    <source>
        <dbReference type="EMBL" id="MRY10125.1"/>
    </source>
</evidence>
<dbReference type="InterPro" id="IPR012944">
    <property type="entry name" value="SusD_RagB_dom"/>
</dbReference>
<evidence type="ECO:0000256" key="2">
    <source>
        <dbReference type="ARBA" id="ARBA00006275"/>
    </source>
</evidence>
<feature type="domain" description="RagB/SusD" evidence="7">
    <location>
        <begin position="312"/>
        <end position="560"/>
    </location>
</feature>
<dbReference type="InterPro" id="IPR033985">
    <property type="entry name" value="SusD-like_N"/>
</dbReference>
<evidence type="ECO:0000259" key="8">
    <source>
        <dbReference type="Pfam" id="PF14322"/>
    </source>
</evidence>
<dbReference type="PROSITE" id="PS51257">
    <property type="entry name" value="PROKAR_LIPOPROTEIN"/>
    <property type="match status" value="1"/>
</dbReference>
<evidence type="ECO:0000256" key="6">
    <source>
        <dbReference type="SAM" id="SignalP"/>
    </source>
</evidence>
<accession>A0A6G1Z8J6</accession>
<name>A0A6G1Z8J6_9BACT</name>
<keyword evidence="5" id="KW-0998">Cell outer membrane</keyword>
<evidence type="ECO:0000256" key="4">
    <source>
        <dbReference type="ARBA" id="ARBA00023136"/>
    </source>
</evidence>
<evidence type="ECO:0000256" key="5">
    <source>
        <dbReference type="ARBA" id="ARBA00023237"/>
    </source>
</evidence>